<evidence type="ECO:0000256" key="6">
    <source>
        <dbReference type="PIRSR" id="PIRSR017632-1"/>
    </source>
</evidence>
<proteinExistence type="inferred from homology"/>
<dbReference type="EMBL" id="CATQJA010000093">
    <property type="protein sequence ID" value="CAJ0557752.1"/>
    <property type="molecule type" value="Genomic_DNA"/>
</dbReference>
<dbReference type="GO" id="GO:0017064">
    <property type="term" value="F:fatty acid amide hydrolase activity"/>
    <property type="evidence" value="ECO:0007669"/>
    <property type="project" value="InterPro"/>
</dbReference>
<dbReference type="Pfam" id="PF02275">
    <property type="entry name" value="CBAH"/>
    <property type="match status" value="1"/>
</dbReference>
<comment type="similarity">
    <text evidence="1">Belongs to the acid ceramidase family.</text>
</comment>
<feature type="domain" description="Acid ceramidase N-terminal" evidence="9">
    <location>
        <begin position="49"/>
        <end position="107"/>
    </location>
</feature>
<feature type="non-terminal residue" evidence="10">
    <location>
        <position position="1"/>
    </location>
</feature>
<keyword evidence="3" id="KW-0378">Hydrolase</keyword>
<evidence type="ECO:0000256" key="5">
    <source>
        <dbReference type="ARBA" id="ARBA00023180"/>
    </source>
</evidence>
<dbReference type="PIRSF" id="PIRSF017632">
    <property type="entry name" value="Acid_ceramidase-like"/>
    <property type="match status" value="1"/>
</dbReference>
<evidence type="ECO:0000256" key="1">
    <source>
        <dbReference type="ARBA" id="ARBA00005730"/>
    </source>
</evidence>
<keyword evidence="11" id="KW-1185">Reference proteome</keyword>
<dbReference type="GO" id="GO:0005764">
    <property type="term" value="C:lysosome"/>
    <property type="evidence" value="ECO:0007669"/>
    <property type="project" value="InterPro"/>
</dbReference>
<feature type="chain" id="PRO_5041222023" description="Acid ceramidase N-terminal domain-containing protein" evidence="7">
    <location>
        <begin position="20"/>
        <end position="418"/>
    </location>
</feature>
<feature type="domain" description="Choloylglycine hydrolase/NAAA C-terminal" evidence="8">
    <location>
        <begin position="148"/>
        <end position="292"/>
    </location>
</feature>
<accession>A0AA36FNP7</accession>
<evidence type="ECO:0000259" key="8">
    <source>
        <dbReference type="Pfam" id="PF02275"/>
    </source>
</evidence>
<evidence type="ECO:0000259" key="9">
    <source>
        <dbReference type="Pfam" id="PF15508"/>
    </source>
</evidence>
<feature type="signal peptide" evidence="7">
    <location>
        <begin position="1"/>
        <end position="19"/>
    </location>
</feature>
<dbReference type="InterPro" id="IPR029132">
    <property type="entry name" value="CBAH/NAAA_C"/>
</dbReference>
<dbReference type="PANTHER" id="PTHR28583:SF3">
    <property type="entry name" value="ACID CERAMIDASE-RELATED"/>
    <property type="match status" value="1"/>
</dbReference>
<organism evidence="10 11">
    <name type="scientific">Mesorhabditis spiculigera</name>
    <dbReference type="NCBI Taxonomy" id="96644"/>
    <lineage>
        <taxon>Eukaryota</taxon>
        <taxon>Metazoa</taxon>
        <taxon>Ecdysozoa</taxon>
        <taxon>Nematoda</taxon>
        <taxon>Chromadorea</taxon>
        <taxon>Rhabditida</taxon>
        <taxon>Rhabditina</taxon>
        <taxon>Rhabditomorpha</taxon>
        <taxon>Rhabditoidea</taxon>
        <taxon>Rhabditidae</taxon>
        <taxon>Mesorhabditinae</taxon>
        <taxon>Mesorhabditis</taxon>
    </lineage>
</organism>
<protein>
    <recommendedName>
        <fullName evidence="12">Acid ceramidase N-terminal domain-containing protein</fullName>
    </recommendedName>
</protein>
<gene>
    <name evidence="10" type="ORF">MSPICULIGERA_LOCUS510</name>
</gene>
<keyword evidence="5" id="KW-0325">Glycoprotein</keyword>
<reference evidence="10" key="1">
    <citation type="submission" date="2023-06" db="EMBL/GenBank/DDBJ databases">
        <authorList>
            <person name="Delattre M."/>
        </authorList>
    </citation>
    <scope>NUCLEOTIDE SEQUENCE</scope>
    <source>
        <strain evidence="10">AF72</strain>
    </source>
</reference>
<dbReference type="Pfam" id="PF15508">
    <property type="entry name" value="NAAA-beta"/>
    <property type="match status" value="1"/>
</dbReference>
<evidence type="ECO:0000256" key="4">
    <source>
        <dbReference type="ARBA" id="ARBA00023098"/>
    </source>
</evidence>
<comment type="caution">
    <text evidence="10">The sequence shown here is derived from an EMBL/GenBank/DDBJ whole genome shotgun (WGS) entry which is preliminary data.</text>
</comment>
<keyword evidence="2 7" id="KW-0732">Signal</keyword>
<dbReference type="GO" id="GO:0017040">
    <property type="term" value="F:N-acylsphingosine amidohydrolase activity"/>
    <property type="evidence" value="ECO:0007669"/>
    <property type="project" value="TreeGrafter"/>
</dbReference>
<dbReference type="InterPro" id="IPR029130">
    <property type="entry name" value="Acid_ceramidase_N"/>
</dbReference>
<keyword evidence="4" id="KW-0443">Lipid metabolism</keyword>
<evidence type="ECO:0000256" key="7">
    <source>
        <dbReference type="SAM" id="SignalP"/>
    </source>
</evidence>
<dbReference type="GO" id="GO:0006631">
    <property type="term" value="P:fatty acid metabolic process"/>
    <property type="evidence" value="ECO:0007669"/>
    <property type="project" value="InterPro"/>
</dbReference>
<sequence>MGRPLLVFVFVALLAAVAAKKAVKPPPAPYAPECRIDEPDLFKEADPSQVPWFTIDLDAPAKTRYAQIARVYKDQIPPVLDVLRQMVAMIVGDLPLFEVLESFFRDAFEGGRYPQPYRDEIQGIADASGVPVEQIAMMNVFYELSRYCTSIVAEDATGGMWHGRNLDFGQLFIWDVKDQSWGLTEALKKVTINLNFIKNGKLMYKGTTFAGHTGIITGMRMGEFTLSMNAKMVPDIAQLMEWLTGDVKDVHFAMWVDRETMEKANNFEEARAYLSTVEQMTGCYYILGGNKPGQGSIIIRNATAMYEEPKLHDGDNDWFVLQTNYDPEQEPLWVDDRRTGGNACMNKLGKDRVSLETLYKVLKSKTTLNKTTVHTVIMSITHGAETGAESWIRITHEMEGPKNRAGALERDREIAFSW</sequence>
<evidence type="ECO:0000256" key="2">
    <source>
        <dbReference type="ARBA" id="ARBA00022729"/>
    </source>
</evidence>
<dbReference type="Gene3D" id="3.60.60.10">
    <property type="entry name" value="Penicillin V Acylase, Chain A"/>
    <property type="match status" value="1"/>
</dbReference>
<dbReference type="InterPro" id="IPR016699">
    <property type="entry name" value="Acid_ceramidase-like"/>
</dbReference>
<evidence type="ECO:0000313" key="11">
    <source>
        <dbReference type="Proteomes" id="UP001177023"/>
    </source>
</evidence>
<evidence type="ECO:0000256" key="3">
    <source>
        <dbReference type="ARBA" id="ARBA00022801"/>
    </source>
</evidence>
<evidence type="ECO:0000313" key="10">
    <source>
        <dbReference type="EMBL" id="CAJ0557752.1"/>
    </source>
</evidence>
<dbReference type="AlphaFoldDB" id="A0AA36FNP7"/>
<evidence type="ECO:0008006" key="12">
    <source>
        <dbReference type="Google" id="ProtNLM"/>
    </source>
</evidence>
<name>A0AA36FNP7_9BILA</name>
<dbReference type="PANTHER" id="PTHR28583">
    <property type="entry name" value="ACID AMIDASE"/>
    <property type="match status" value="1"/>
</dbReference>
<dbReference type="Proteomes" id="UP001177023">
    <property type="component" value="Unassembled WGS sequence"/>
</dbReference>
<feature type="active site" description="Nucleophile" evidence="6">
    <location>
        <position position="148"/>
    </location>
</feature>